<reference evidence="4" key="1">
    <citation type="submission" date="2023-03" db="EMBL/GenBank/DDBJ databases">
        <authorList>
            <person name="Julca I."/>
        </authorList>
    </citation>
    <scope>NUCLEOTIDE SEQUENCE</scope>
</reference>
<evidence type="ECO:0000313" key="5">
    <source>
        <dbReference type="Proteomes" id="UP001161247"/>
    </source>
</evidence>
<feature type="region of interest" description="Disordered" evidence="2">
    <location>
        <begin position="318"/>
        <end position="364"/>
    </location>
</feature>
<dbReference type="GO" id="GO:0003676">
    <property type="term" value="F:nucleic acid binding"/>
    <property type="evidence" value="ECO:0007669"/>
    <property type="project" value="InterPro"/>
</dbReference>
<evidence type="ECO:0000259" key="3">
    <source>
        <dbReference type="PROSITE" id="PS50158"/>
    </source>
</evidence>
<keyword evidence="1" id="KW-0863">Zinc-finger</keyword>
<dbReference type="PROSITE" id="PS50158">
    <property type="entry name" value="ZF_CCHC"/>
    <property type="match status" value="1"/>
</dbReference>
<name>A0AAV1DDC5_OLDCO</name>
<feature type="domain" description="CCHC-type" evidence="3">
    <location>
        <begin position="206"/>
        <end position="220"/>
    </location>
</feature>
<feature type="compositionally biased region" description="Basic and acidic residues" evidence="2">
    <location>
        <begin position="324"/>
        <end position="345"/>
    </location>
</feature>
<feature type="compositionally biased region" description="Acidic residues" evidence="2">
    <location>
        <begin position="606"/>
        <end position="620"/>
    </location>
</feature>
<dbReference type="EMBL" id="OX459122">
    <property type="protein sequence ID" value="CAI9105844.1"/>
    <property type="molecule type" value="Genomic_DNA"/>
</dbReference>
<gene>
    <name evidence="4" type="ORF">OLC1_LOCUS14452</name>
</gene>
<evidence type="ECO:0000256" key="2">
    <source>
        <dbReference type="SAM" id="MobiDB-lite"/>
    </source>
</evidence>
<feature type="compositionally biased region" description="Basic and acidic residues" evidence="2">
    <location>
        <begin position="352"/>
        <end position="362"/>
    </location>
</feature>
<dbReference type="PANTHER" id="PTHR31286">
    <property type="entry name" value="GLYCINE-RICH CELL WALL STRUCTURAL PROTEIN 1.8-LIKE"/>
    <property type="match status" value="1"/>
</dbReference>
<dbReference type="InterPro" id="IPR040256">
    <property type="entry name" value="At4g02000-like"/>
</dbReference>
<keyword evidence="1" id="KW-0862">Zinc</keyword>
<feature type="compositionally biased region" description="Gly residues" evidence="2">
    <location>
        <begin position="573"/>
        <end position="589"/>
    </location>
</feature>
<sequence length="864" mass="97707">MSEIEHCHMYQRSCLDVYDVLVFWPFEEVVISELDSDFDDNIEDIEETKVERGSLPPPLLDLSTDEGLMIDADVEIEDRGIGEGPGPEAQAAIVPKPLKQQRKVTRKRSKLLKRERKLGVIEHLSAVATWIRIPELPIHYFHEALLRNVVKSIGSFLKADECTLTAARGKYAGIAVLLDLTERLKGMVDVDGVFYKVEYEALPLICFSCGIYGHNSETCPTFPVAKAAVTTQEKPTGTKVGDWMQAPKRVWRGPPEFTSTASDKKKLPVGVRSNTSVSNSFEALNRLNQEPTEYMRSSGLKNFEIGKEDPSASNFKWAAAGSKRKNENRDKPTWVSKKDPVKEKAQPASKAKRPESDHKAQVEENNVMVAVQDSTPPTSSNPPILNPENHTVVYIPHPGLNRPSNKEDPFDIEEGRLSELEHQEETPIAISEMAMVAKGDMDDETRDTEFDWIKRKMPLLLLRSGFGNTTYTQVEIFIPVEEAELERGIFILKVGRLDRTEQDRGNPFRLLESENQQILPLQYVLVCTDEYGRRGQAPIRDDESMSWIYRGAHLRPALYVEVADEPVQDVGEGTTGGQYDGAGSSGVGGTNEDDDDTEDDVHGNSDEEYVPSDESDDDYSDHDASSVVISIFDDISDMDKSELVEDSDGITMWDGNWQTVRHGVHFANKKEVQTAVGEWTLRQGRACRVKYSRPYTWAAECETKGPKYPEELLHGTTCLWKCRATLQKDTNTWRMVVWVESHNCLGATTRNEGRNLTSTMIARLITANVRKDPGYSVAQIQVEVNKRYRVTPNYKKAWHGRRKALESLYGTWENNFQQLPSFREALLKANPDTRMRFKFTKDTKNRKKKVCSTFLGIWGSYTFI</sequence>
<organism evidence="4 5">
    <name type="scientific">Oldenlandia corymbosa var. corymbosa</name>
    <dbReference type="NCBI Taxonomy" id="529605"/>
    <lineage>
        <taxon>Eukaryota</taxon>
        <taxon>Viridiplantae</taxon>
        <taxon>Streptophyta</taxon>
        <taxon>Embryophyta</taxon>
        <taxon>Tracheophyta</taxon>
        <taxon>Spermatophyta</taxon>
        <taxon>Magnoliopsida</taxon>
        <taxon>eudicotyledons</taxon>
        <taxon>Gunneridae</taxon>
        <taxon>Pentapetalae</taxon>
        <taxon>asterids</taxon>
        <taxon>lamiids</taxon>
        <taxon>Gentianales</taxon>
        <taxon>Rubiaceae</taxon>
        <taxon>Rubioideae</taxon>
        <taxon>Spermacoceae</taxon>
        <taxon>Hedyotis-Oldenlandia complex</taxon>
        <taxon>Oldenlandia</taxon>
    </lineage>
</organism>
<dbReference type="Proteomes" id="UP001161247">
    <property type="component" value="Chromosome 5"/>
</dbReference>
<evidence type="ECO:0000256" key="1">
    <source>
        <dbReference type="PROSITE-ProRule" id="PRU00047"/>
    </source>
</evidence>
<keyword evidence="5" id="KW-1185">Reference proteome</keyword>
<protein>
    <submittedName>
        <fullName evidence="4">OLC1v1004861C1</fullName>
    </submittedName>
</protein>
<dbReference type="InterPro" id="IPR001878">
    <property type="entry name" value="Znf_CCHC"/>
</dbReference>
<proteinExistence type="predicted"/>
<feature type="region of interest" description="Disordered" evidence="2">
    <location>
        <begin position="568"/>
        <end position="622"/>
    </location>
</feature>
<dbReference type="GO" id="GO:0008270">
    <property type="term" value="F:zinc ion binding"/>
    <property type="evidence" value="ECO:0007669"/>
    <property type="project" value="UniProtKB-KW"/>
</dbReference>
<dbReference type="AlphaFoldDB" id="A0AAV1DDC5"/>
<keyword evidence="1" id="KW-0479">Metal-binding</keyword>
<accession>A0AAV1DDC5</accession>
<evidence type="ECO:0000313" key="4">
    <source>
        <dbReference type="EMBL" id="CAI9105844.1"/>
    </source>
</evidence>
<dbReference type="PANTHER" id="PTHR31286:SF99">
    <property type="entry name" value="DUF4283 DOMAIN-CONTAINING PROTEIN"/>
    <property type="match status" value="1"/>
</dbReference>